<dbReference type="Proteomes" id="UP000184295">
    <property type="component" value="Unassembled WGS sequence"/>
</dbReference>
<organism evidence="1 2">
    <name type="scientific">Ferrithrix thermotolerans DSM 19514</name>
    <dbReference type="NCBI Taxonomy" id="1121881"/>
    <lineage>
        <taxon>Bacteria</taxon>
        <taxon>Bacillati</taxon>
        <taxon>Actinomycetota</taxon>
        <taxon>Acidimicrobiia</taxon>
        <taxon>Acidimicrobiales</taxon>
        <taxon>Acidimicrobiaceae</taxon>
        <taxon>Ferrithrix</taxon>
    </lineage>
</organism>
<sequence length="145" mass="16174">MIVQMPTKAQASKVAELTGGTVLSDKNAKATTKVKVEDFESHRSVIEGISVLFKLFTDDGTEVPSGWMVTGATFEVEWPKEQEHQSLIWSHFGARRFAKNWALGRIKEDLDKKKVDPNHVGTPGHLQTYDGCGIRRKIRLLPGGR</sequence>
<dbReference type="OrthoDB" id="6230307at2"/>
<accession>A0A1M4S4G3</accession>
<protein>
    <submittedName>
        <fullName evidence="1">Putative transposase</fullName>
    </submittedName>
</protein>
<keyword evidence="2" id="KW-1185">Reference proteome</keyword>
<evidence type="ECO:0000313" key="2">
    <source>
        <dbReference type="Proteomes" id="UP000184295"/>
    </source>
</evidence>
<evidence type="ECO:0000313" key="1">
    <source>
        <dbReference type="EMBL" id="SHE27088.1"/>
    </source>
</evidence>
<dbReference type="AlphaFoldDB" id="A0A1M4S4G3"/>
<dbReference type="STRING" id="1121881.SAMN02745225_00017"/>
<proteinExistence type="predicted"/>
<gene>
    <name evidence="1" type="ORF">SAMN02745225_00017</name>
</gene>
<reference evidence="2" key="1">
    <citation type="submission" date="2016-11" db="EMBL/GenBank/DDBJ databases">
        <authorList>
            <person name="Varghese N."/>
            <person name="Submissions S."/>
        </authorList>
    </citation>
    <scope>NUCLEOTIDE SEQUENCE [LARGE SCALE GENOMIC DNA]</scope>
    <source>
        <strain evidence="2">DSM 19514</strain>
    </source>
</reference>
<name>A0A1M4S4G3_9ACTN</name>
<dbReference type="EMBL" id="FQUL01000001">
    <property type="protein sequence ID" value="SHE27088.1"/>
    <property type="molecule type" value="Genomic_DNA"/>
</dbReference>